<dbReference type="GO" id="GO:0042393">
    <property type="term" value="F:histone binding"/>
    <property type="evidence" value="ECO:0007669"/>
    <property type="project" value="TreeGrafter"/>
</dbReference>
<feature type="domain" description="Helix-turn-helix DNA-binding" evidence="2">
    <location>
        <begin position="60"/>
        <end position="177"/>
    </location>
</feature>
<name>A0AAV6W5U9_9LAMI</name>
<dbReference type="GO" id="GO:0140673">
    <property type="term" value="P:transcription elongation-coupled chromatin remodeling"/>
    <property type="evidence" value="ECO:0007669"/>
    <property type="project" value="InterPro"/>
</dbReference>
<dbReference type="InterPro" id="IPR028088">
    <property type="entry name" value="Spt6_HTH_DNA-bd_dom"/>
</dbReference>
<keyword evidence="4" id="KW-1185">Reference proteome</keyword>
<dbReference type="SUPFAM" id="SSF158832">
    <property type="entry name" value="Tex N-terminal region-like"/>
    <property type="match status" value="1"/>
</dbReference>
<comment type="caution">
    <text evidence="3">The sequence shown here is derived from an EMBL/GenBank/DDBJ whole genome shotgun (WGS) entry which is preliminary data.</text>
</comment>
<accession>A0AAV6W5U9</accession>
<reference evidence="3" key="1">
    <citation type="submission" date="2019-10" db="EMBL/GenBank/DDBJ databases">
        <authorList>
            <person name="Zhang R."/>
            <person name="Pan Y."/>
            <person name="Wang J."/>
            <person name="Ma R."/>
            <person name="Yu S."/>
        </authorList>
    </citation>
    <scope>NUCLEOTIDE SEQUENCE</scope>
    <source>
        <strain evidence="3">LA-IB0</strain>
        <tissue evidence="3">Leaf</tissue>
    </source>
</reference>
<dbReference type="InterPro" id="IPR017072">
    <property type="entry name" value="TF_Spt6"/>
</dbReference>
<dbReference type="InterPro" id="IPR023319">
    <property type="entry name" value="Tex-like_HTH_dom_sf"/>
</dbReference>
<gene>
    <name evidence="3" type="ORF">BUALT_Bualt17G0027200</name>
</gene>
<dbReference type="GO" id="GO:0008023">
    <property type="term" value="C:transcription elongation factor complex"/>
    <property type="evidence" value="ECO:0007669"/>
    <property type="project" value="TreeGrafter"/>
</dbReference>
<dbReference type="Gene3D" id="1.10.10.650">
    <property type="entry name" value="RuvA domain 2-like"/>
    <property type="match status" value="1"/>
</dbReference>
<dbReference type="GO" id="GO:0034728">
    <property type="term" value="P:nucleosome organization"/>
    <property type="evidence" value="ECO:0007669"/>
    <property type="project" value="TreeGrafter"/>
</dbReference>
<organism evidence="3 4">
    <name type="scientific">Buddleja alternifolia</name>
    <dbReference type="NCBI Taxonomy" id="168488"/>
    <lineage>
        <taxon>Eukaryota</taxon>
        <taxon>Viridiplantae</taxon>
        <taxon>Streptophyta</taxon>
        <taxon>Embryophyta</taxon>
        <taxon>Tracheophyta</taxon>
        <taxon>Spermatophyta</taxon>
        <taxon>Magnoliopsida</taxon>
        <taxon>eudicotyledons</taxon>
        <taxon>Gunneridae</taxon>
        <taxon>Pentapetalae</taxon>
        <taxon>asterids</taxon>
        <taxon>lamiids</taxon>
        <taxon>Lamiales</taxon>
        <taxon>Scrophulariaceae</taxon>
        <taxon>Buddlejeae</taxon>
        <taxon>Buddleja</taxon>
    </lineage>
</organism>
<dbReference type="Gene3D" id="1.10.3500.10">
    <property type="entry name" value="Tex N-terminal region-like"/>
    <property type="match status" value="1"/>
</dbReference>
<dbReference type="GO" id="GO:0003677">
    <property type="term" value="F:DNA binding"/>
    <property type="evidence" value="ECO:0007669"/>
    <property type="project" value="InterPro"/>
</dbReference>
<dbReference type="GO" id="GO:0031491">
    <property type="term" value="F:nucleosome binding"/>
    <property type="evidence" value="ECO:0007669"/>
    <property type="project" value="TreeGrafter"/>
</dbReference>
<dbReference type="EMBL" id="WHWC01000017">
    <property type="protein sequence ID" value="KAG8365969.1"/>
    <property type="molecule type" value="Genomic_DNA"/>
</dbReference>
<dbReference type="Proteomes" id="UP000826271">
    <property type="component" value="Unassembled WGS sequence"/>
</dbReference>
<evidence type="ECO:0000256" key="1">
    <source>
        <dbReference type="SAM" id="MobiDB-lite"/>
    </source>
</evidence>
<sequence>MTGKFFLFDDEGEHVFSDNEGKYAFSDDEDEIEVDQHDDRDDEDDGCSAWQNESTNVVSTEMEREWIYNLLVGSLRPLFNKSGASSEDVDELKSHIARFLELMHVQKLDVPFISMYRREEISSLLKDPNEPEANSEHDQNQKPMLKWHKVLWLIHELDQRWLLLQKRKSELQSHYNKVFEEETRRVLNETRLSLYTQLSDSITKSLKEANSEREVDDVDSKFKLHFAPGEVVDEGQYEMHARCSKAGLWKVASKFLEKMWMAELEDAKKTPEALASTFTSAKFKTPQDVLKEARHMAAIEINCEPCVRKQVRSSFMDNAVVSINPISDGSVATDSFHQSAGVKWLSKKPLTSFEDAEWLLIQKAEEEKLLQVTLELPETVLDKLTSELNVYFLSDGVSESAQLWNDQRRMILHDALNNLLLPSMKKETRS</sequence>
<evidence type="ECO:0000313" key="4">
    <source>
        <dbReference type="Proteomes" id="UP000826271"/>
    </source>
</evidence>
<dbReference type="PANTHER" id="PTHR10145:SF6">
    <property type="entry name" value="TRANSCRIPTION ELONGATION FACTOR SPT6"/>
    <property type="match status" value="1"/>
</dbReference>
<dbReference type="AlphaFoldDB" id="A0AAV6W5U9"/>
<dbReference type="PANTHER" id="PTHR10145">
    <property type="entry name" value="TRANSCRIPTION ELONGATION FACTOR SPT6"/>
    <property type="match status" value="1"/>
</dbReference>
<feature type="region of interest" description="Disordered" evidence="1">
    <location>
        <begin position="27"/>
        <end position="50"/>
    </location>
</feature>
<protein>
    <recommendedName>
        <fullName evidence="2">Helix-turn-helix DNA-binding domain-containing protein</fullName>
    </recommendedName>
</protein>
<evidence type="ECO:0000259" key="2">
    <source>
        <dbReference type="Pfam" id="PF14641"/>
    </source>
</evidence>
<dbReference type="Pfam" id="PF14641">
    <property type="entry name" value="HTH_44"/>
    <property type="match status" value="1"/>
</dbReference>
<dbReference type="InterPro" id="IPR023323">
    <property type="entry name" value="Tex-like_dom_sf"/>
</dbReference>
<evidence type="ECO:0000313" key="3">
    <source>
        <dbReference type="EMBL" id="KAG8365969.1"/>
    </source>
</evidence>
<proteinExistence type="predicted"/>